<dbReference type="Ensembl" id="ENSACLT00000096205.1">
    <property type="protein sequence ID" value="ENSACLP00000084731.1"/>
    <property type="gene ID" value="ENSACLG00000028797.1"/>
</dbReference>
<sequence>MATVPQGIVGKPRFGPSDCLIAMLRACSRDSTEAIETRLKCMLQMFLQHYRDDEGNEKTKELAAKCCYEAGVWYHRILESLISQERKRLGFSDISVCLMQGILEHDLFQRCLVACCLEIAVTSNSLPCDFPLLLQILKLEPYHFWKVIEPVWRVGSGLPHYVVTHLIQVEEKVLENLAWISDSPLWDEITPNEGHMPTCQQVMHPNRLEGPMQTDPGVPRDVSLGMNHSARTEQQCSPSAINKQERCSSLHLFARKVYSLMAKRLRELCSTLEISDELRLKIWTCFEYSLVHCSCLMEDRHLDQLLMCAIYIIAKITKMEIPFKQIMKCYKSQPRANKSVCKNVLISERMEENSTIKKINTGKHSSTILTPNTPSTHYPRPGQEERGNLIHFYNQVYTTKMQHFAKQFAQTSLRDTPPLSPYPRQWKASPRCYQLSNSPSISISPYNTETPSPHRTGLCYYFNSSPPELLREINNMIKTGRSPNMRCYAVSLDRDEEGDGSSAKRLRLDGQSAWQRRLRNVFNDRITRMNQDQV</sequence>
<evidence type="ECO:0000259" key="3">
    <source>
        <dbReference type="SMART" id="SM01368"/>
    </source>
</evidence>
<dbReference type="Pfam" id="PF01857">
    <property type="entry name" value="RB_B"/>
    <property type="match status" value="1"/>
</dbReference>
<dbReference type="GO" id="GO:0006357">
    <property type="term" value="P:regulation of transcription by RNA polymerase II"/>
    <property type="evidence" value="ECO:0007669"/>
    <property type="project" value="InterPro"/>
</dbReference>
<dbReference type="Proteomes" id="UP000265100">
    <property type="component" value="Chromosome 1"/>
</dbReference>
<dbReference type="GO" id="GO:2000134">
    <property type="term" value="P:negative regulation of G1/S transition of mitotic cell cycle"/>
    <property type="evidence" value="ECO:0007669"/>
    <property type="project" value="TreeGrafter"/>
</dbReference>
<dbReference type="SUPFAM" id="SSF47954">
    <property type="entry name" value="Cyclin-like"/>
    <property type="match status" value="2"/>
</dbReference>
<dbReference type="PANTHER" id="PTHR13742">
    <property type="entry name" value="RETINOBLASTOMA-ASSOCIATED PROTEIN RB -RELATED"/>
    <property type="match status" value="1"/>
</dbReference>
<feature type="region of interest" description="Disordered" evidence="1">
    <location>
        <begin position="364"/>
        <end position="384"/>
    </location>
</feature>
<dbReference type="GO" id="GO:0000977">
    <property type="term" value="F:RNA polymerase II transcription regulatory region sequence-specific DNA binding"/>
    <property type="evidence" value="ECO:0007669"/>
    <property type="project" value="TreeGrafter"/>
</dbReference>
<proteinExistence type="predicted"/>
<reference evidence="4 5" key="1">
    <citation type="submission" date="2018-05" db="EMBL/GenBank/DDBJ databases">
        <authorList>
            <person name="Datahose"/>
        </authorList>
    </citation>
    <scope>NUCLEOTIDE SEQUENCE</scope>
</reference>
<dbReference type="GeneTree" id="ENSGT00950000183202"/>
<dbReference type="Gene3D" id="1.10.472.10">
    <property type="entry name" value="Cyclin-like"/>
    <property type="match status" value="2"/>
</dbReference>
<dbReference type="InterPro" id="IPR013763">
    <property type="entry name" value="Cyclin-like_dom"/>
</dbReference>
<dbReference type="AlphaFoldDB" id="A0AAX7W5K0"/>
<evidence type="ECO:0000259" key="2">
    <source>
        <dbReference type="SMART" id="SM00385"/>
    </source>
</evidence>
<reference evidence="5" key="2">
    <citation type="submission" date="2023-03" db="EMBL/GenBank/DDBJ databases">
        <authorList>
            <consortium name="Wellcome Sanger Institute Data Sharing"/>
        </authorList>
    </citation>
    <scope>NUCLEOTIDE SEQUENCE [LARGE SCALE GENOMIC DNA]</scope>
</reference>
<feature type="domain" description="Cyclin-like" evidence="2">
    <location>
        <begin position="263"/>
        <end position="361"/>
    </location>
</feature>
<dbReference type="InterPro" id="IPR028309">
    <property type="entry name" value="RB_fam"/>
</dbReference>
<evidence type="ECO:0000313" key="4">
    <source>
        <dbReference type="Ensembl" id="ENSACLP00000084731.1"/>
    </source>
</evidence>
<dbReference type="GO" id="GO:0005634">
    <property type="term" value="C:nucleus"/>
    <property type="evidence" value="ECO:0007669"/>
    <property type="project" value="InterPro"/>
</dbReference>
<dbReference type="RefSeq" id="XP_026029521.1">
    <property type="nucleotide sequence ID" value="XM_026173736.1"/>
</dbReference>
<dbReference type="GO" id="GO:0000785">
    <property type="term" value="C:chromatin"/>
    <property type="evidence" value="ECO:0007669"/>
    <property type="project" value="TreeGrafter"/>
</dbReference>
<keyword evidence="5" id="KW-1185">Reference proteome</keyword>
<name>A0AAX7W5K0_ASTCA</name>
<accession>A0AAX7W5K0</accession>
<evidence type="ECO:0008006" key="6">
    <source>
        <dbReference type="Google" id="ProtNLM"/>
    </source>
</evidence>
<dbReference type="InterPro" id="IPR002720">
    <property type="entry name" value="RB_A"/>
</dbReference>
<feature type="compositionally biased region" description="Polar residues" evidence="1">
    <location>
        <begin position="364"/>
        <end position="376"/>
    </location>
</feature>
<dbReference type="InterPro" id="IPR036915">
    <property type="entry name" value="Cyclin-like_sf"/>
</dbReference>
<organism evidence="4 5">
    <name type="scientific">Astatotilapia calliptera</name>
    <name type="common">Eastern happy</name>
    <name type="synonym">Chromis callipterus</name>
    <dbReference type="NCBI Taxonomy" id="8154"/>
    <lineage>
        <taxon>Eukaryota</taxon>
        <taxon>Metazoa</taxon>
        <taxon>Chordata</taxon>
        <taxon>Craniata</taxon>
        <taxon>Vertebrata</taxon>
        <taxon>Euteleostomi</taxon>
        <taxon>Actinopterygii</taxon>
        <taxon>Neopterygii</taxon>
        <taxon>Teleostei</taxon>
        <taxon>Neoteleostei</taxon>
        <taxon>Acanthomorphata</taxon>
        <taxon>Ovalentaria</taxon>
        <taxon>Cichlomorphae</taxon>
        <taxon>Cichliformes</taxon>
        <taxon>Cichlidae</taxon>
        <taxon>African cichlids</taxon>
        <taxon>Pseudocrenilabrinae</taxon>
        <taxon>Haplochromini</taxon>
        <taxon>Astatotilapia</taxon>
    </lineage>
</organism>
<evidence type="ECO:0000256" key="1">
    <source>
        <dbReference type="SAM" id="MobiDB-lite"/>
    </source>
</evidence>
<dbReference type="SMART" id="SM00385">
    <property type="entry name" value="CYCLIN"/>
    <property type="match status" value="1"/>
</dbReference>
<dbReference type="Pfam" id="PF01858">
    <property type="entry name" value="RB_A"/>
    <property type="match status" value="1"/>
</dbReference>
<dbReference type="GO" id="GO:0005667">
    <property type="term" value="C:transcription regulator complex"/>
    <property type="evidence" value="ECO:0007669"/>
    <property type="project" value="TreeGrafter"/>
</dbReference>
<dbReference type="GeneID" id="113025678"/>
<feature type="domain" description="Retinoblastoma-associated protein A-box" evidence="3">
    <location>
        <begin position="4"/>
        <end position="189"/>
    </location>
</feature>
<dbReference type="InterPro" id="IPR002719">
    <property type="entry name" value="RB_B"/>
</dbReference>
<dbReference type="SMART" id="SM01368">
    <property type="entry name" value="RB_A"/>
    <property type="match status" value="1"/>
</dbReference>
<dbReference type="PANTHER" id="PTHR13742:SF8">
    <property type="entry name" value="RETINOBLASTOMA-LIKE PROTEIN 2"/>
    <property type="match status" value="1"/>
</dbReference>
<dbReference type="GO" id="GO:0030154">
    <property type="term" value="P:cell differentiation"/>
    <property type="evidence" value="ECO:0007669"/>
    <property type="project" value="TreeGrafter"/>
</dbReference>
<reference evidence="4" key="4">
    <citation type="submission" date="2025-09" db="UniProtKB">
        <authorList>
            <consortium name="Ensembl"/>
        </authorList>
    </citation>
    <scope>IDENTIFICATION</scope>
</reference>
<reference evidence="4" key="3">
    <citation type="submission" date="2025-08" db="UniProtKB">
        <authorList>
            <consortium name="Ensembl"/>
        </authorList>
    </citation>
    <scope>IDENTIFICATION</scope>
</reference>
<evidence type="ECO:0000313" key="5">
    <source>
        <dbReference type="Proteomes" id="UP000265100"/>
    </source>
</evidence>
<protein>
    <recommendedName>
        <fullName evidence="6">Retinoblastoma-associated protein A-box domain-containing protein</fullName>
    </recommendedName>
</protein>